<dbReference type="SFLD" id="SFLDG01205">
    <property type="entry name" value="AMPS.1"/>
    <property type="match status" value="1"/>
</dbReference>
<evidence type="ECO:0000256" key="4">
    <source>
        <dbReference type="ARBA" id="ARBA00047960"/>
    </source>
</evidence>
<dbReference type="GO" id="GO:0005737">
    <property type="term" value="C:cytoplasm"/>
    <property type="evidence" value="ECO:0007669"/>
    <property type="project" value="UniProtKB-ARBA"/>
</dbReference>
<dbReference type="SUPFAM" id="SSF47616">
    <property type="entry name" value="GST C-terminal domain-like"/>
    <property type="match status" value="1"/>
</dbReference>
<dbReference type="STRING" id="451379.A0A0N5ANM9"/>
<dbReference type="InterPro" id="IPR050213">
    <property type="entry name" value="GST_superfamily"/>
</dbReference>
<dbReference type="InterPro" id="IPR036249">
    <property type="entry name" value="Thioredoxin-like_sf"/>
</dbReference>
<dbReference type="WBParaSite" id="SMUV_0000622101-mRNA-1">
    <property type="protein sequence ID" value="SMUV_0000622101-mRNA-1"/>
    <property type="gene ID" value="SMUV_0000622101"/>
</dbReference>
<dbReference type="InterPro" id="IPR004046">
    <property type="entry name" value="GST_C"/>
</dbReference>
<evidence type="ECO:0000313" key="8">
    <source>
        <dbReference type="Proteomes" id="UP000046393"/>
    </source>
</evidence>
<dbReference type="GO" id="GO:0006749">
    <property type="term" value="P:glutathione metabolic process"/>
    <property type="evidence" value="ECO:0007669"/>
    <property type="project" value="TreeGrafter"/>
</dbReference>
<dbReference type="SUPFAM" id="SSF52833">
    <property type="entry name" value="Thioredoxin-like"/>
    <property type="match status" value="1"/>
</dbReference>
<evidence type="ECO:0000256" key="2">
    <source>
        <dbReference type="ARBA" id="ARBA00022679"/>
    </source>
</evidence>
<dbReference type="PANTHER" id="PTHR11571:SF256">
    <property type="entry name" value="GST C-TERMINAL DOMAIN-CONTAINING PROTEIN-RELATED"/>
    <property type="match status" value="1"/>
</dbReference>
<keyword evidence="8" id="KW-1185">Reference proteome</keyword>
<keyword evidence="2" id="KW-0808">Transferase</keyword>
<name>A0A0N5ANM9_9BILA</name>
<dbReference type="Gene3D" id="3.40.30.10">
    <property type="entry name" value="Glutaredoxin"/>
    <property type="match status" value="1"/>
</dbReference>
<reference evidence="9" key="1">
    <citation type="submission" date="2017-02" db="UniProtKB">
        <authorList>
            <consortium name="WormBaseParasite"/>
        </authorList>
    </citation>
    <scope>IDENTIFICATION</scope>
</reference>
<dbReference type="PROSITE" id="PS50404">
    <property type="entry name" value="GST_NTER"/>
    <property type="match status" value="1"/>
</dbReference>
<dbReference type="Gene3D" id="1.20.1050.10">
    <property type="match status" value="1"/>
</dbReference>
<evidence type="ECO:0000259" key="6">
    <source>
        <dbReference type="PROSITE" id="PS50404"/>
    </source>
</evidence>
<evidence type="ECO:0000256" key="3">
    <source>
        <dbReference type="ARBA" id="ARBA00038317"/>
    </source>
</evidence>
<dbReference type="InterPro" id="IPR010987">
    <property type="entry name" value="Glutathione-S-Trfase_C-like"/>
</dbReference>
<proteinExistence type="inferred from homology"/>
<evidence type="ECO:0000259" key="7">
    <source>
        <dbReference type="PROSITE" id="PS50405"/>
    </source>
</evidence>
<dbReference type="InterPro" id="IPR004045">
    <property type="entry name" value="Glutathione_S-Trfase_N"/>
</dbReference>
<dbReference type="GO" id="GO:0004364">
    <property type="term" value="F:glutathione transferase activity"/>
    <property type="evidence" value="ECO:0007669"/>
    <property type="project" value="UniProtKB-EC"/>
</dbReference>
<dbReference type="InterPro" id="IPR036282">
    <property type="entry name" value="Glutathione-S-Trfase_C_sf"/>
</dbReference>
<dbReference type="CDD" id="cd03039">
    <property type="entry name" value="GST_N_Sigma_like"/>
    <property type="match status" value="1"/>
</dbReference>
<dbReference type="PROSITE" id="PS50405">
    <property type="entry name" value="GST_CTER"/>
    <property type="match status" value="1"/>
</dbReference>
<organism evidence="8 9">
    <name type="scientific">Syphacia muris</name>
    <dbReference type="NCBI Taxonomy" id="451379"/>
    <lineage>
        <taxon>Eukaryota</taxon>
        <taxon>Metazoa</taxon>
        <taxon>Ecdysozoa</taxon>
        <taxon>Nematoda</taxon>
        <taxon>Chromadorea</taxon>
        <taxon>Rhabditida</taxon>
        <taxon>Spirurina</taxon>
        <taxon>Oxyuridomorpha</taxon>
        <taxon>Oxyuroidea</taxon>
        <taxon>Oxyuridae</taxon>
        <taxon>Syphacia</taxon>
    </lineage>
</organism>
<dbReference type="SFLD" id="SFLDS00019">
    <property type="entry name" value="Glutathione_Transferase_(cytos"/>
    <property type="match status" value="1"/>
</dbReference>
<comment type="similarity">
    <text evidence="3">Belongs to the GST superfamily. Sigma family.</text>
</comment>
<dbReference type="EC" id="2.5.1.18" evidence="1"/>
<evidence type="ECO:0000256" key="5">
    <source>
        <dbReference type="ARBA" id="ARBA00078118"/>
    </source>
</evidence>
<dbReference type="SFLD" id="SFLDG00363">
    <property type="entry name" value="AMPS_(cytGST):_Alpha-__Mu-__Pi"/>
    <property type="match status" value="1"/>
</dbReference>
<protein>
    <recommendedName>
        <fullName evidence="1">glutathione transferase</fullName>
        <ecNumber evidence="1">2.5.1.18</ecNumber>
    </recommendedName>
    <alternativeName>
        <fullName evidence="5">GST class-sigma</fullName>
    </alternativeName>
</protein>
<dbReference type="Proteomes" id="UP000046393">
    <property type="component" value="Unplaced"/>
</dbReference>
<dbReference type="Pfam" id="PF02798">
    <property type="entry name" value="GST_N"/>
    <property type="match status" value="1"/>
</dbReference>
<feature type="domain" description="GST C-terminal" evidence="7">
    <location>
        <begin position="81"/>
        <end position="207"/>
    </location>
</feature>
<comment type="catalytic activity">
    <reaction evidence="4">
        <text>RX + glutathione = an S-substituted glutathione + a halide anion + H(+)</text>
        <dbReference type="Rhea" id="RHEA:16437"/>
        <dbReference type="ChEBI" id="CHEBI:15378"/>
        <dbReference type="ChEBI" id="CHEBI:16042"/>
        <dbReference type="ChEBI" id="CHEBI:17792"/>
        <dbReference type="ChEBI" id="CHEBI:57925"/>
        <dbReference type="ChEBI" id="CHEBI:90779"/>
        <dbReference type="EC" id="2.5.1.18"/>
    </reaction>
</comment>
<evidence type="ECO:0000256" key="1">
    <source>
        <dbReference type="ARBA" id="ARBA00012452"/>
    </source>
</evidence>
<dbReference type="InterPro" id="IPR040079">
    <property type="entry name" value="Glutathione_S-Trfase"/>
</dbReference>
<evidence type="ECO:0000313" key="9">
    <source>
        <dbReference type="WBParaSite" id="SMUV_0000622101-mRNA-1"/>
    </source>
</evidence>
<sequence length="207" mass="23967">MPQYKLTYFDIRGLGEGARVLFNYAGVPFEDMRIKHEEWSSLKPKMPYEQVPVLEVDGVQIAQSSAIYRYLGRQFNLVPKCPVEEALVDAVFDAHKDFFVKILQYILIIEGYRSDGDKDKLLKEVVIPARDLYFKFLTNHLSKTDGTHLIGKEVAWADLVIADQLFVFANMIPGMFDNFPKVKSFVDHIHQLPKIKKYFDERKPASF</sequence>
<accession>A0A0N5ANM9</accession>
<dbReference type="FunFam" id="3.40.30.10:FF:000189">
    <property type="entry name" value="Glutathione S-Transferase"/>
    <property type="match status" value="1"/>
</dbReference>
<feature type="domain" description="GST N-terminal" evidence="6">
    <location>
        <begin position="2"/>
        <end position="79"/>
    </location>
</feature>
<dbReference type="CDD" id="cd03192">
    <property type="entry name" value="GST_C_Sigma_like"/>
    <property type="match status" value="1"/>
</dbReference>
<dbReference type="FunFam" id="1.20.1050.10:FF:000031">
    <property type="entry name" value="Glutathione S-Transferase"/>
    <property type="match status" value="1"/>
</dbReference>
<dbReference type="Pfam" id="PF14497">
    <property type="entry name" value="GST_C_3"/>
    <property type="match status" value="1"/>
</dbReference>
<dbReference type="AlphaFoldDB" id="A0A0N5ANM9"/>
<dbReference type="PANTHER" id="PTHR11571">
    <property type="entry name" value="GLUTATHIONE S-TRANSFERASE"/>
    <property type="match status" value="1"/>
</dbReference>